<dbReference type="SUPFAM" id="SSF53098">
    <property type="entry name" value="Ribonuclease H-like"/>
    <property type="match status" value="1"/>
</dbReference>
<name>A0AAF1BFL6_DAUCS</name>
<evidence type="ECO:0000313" key="4">
    <source>
        <dbReference type="Proteomes" id="UP000077755"/>
    </source>
</evidence>
<dbReference type="CDD" id="cd06222">
    <property type="entry name" value="RNase_H_like"/>
    <property type="match status" value="1"/>
</dbReference>
<dbReference type="InterPro" id="IPR012337">
    <property type="entry name" value="RNaseH-like_sf"/>
</dbReference>
<dbReference type="Pfam" id="PF13966">
    <property type="entry name" value="zf-RVT"/>
    <property type="match status" value="1"/>
</dbReference>
<dbReference type="PANTHER" id="PTHR47074:SF54">
    <property type="entry name" value="RNASE H TYPE-1 DOMAIN-CONTAINING PROTEIN"/>
    <property type="match status" value="1"/>
</dbReference>
<protein>
    <recommendedName>
        <fullName evidence="5">RNase H type-1 domain-containing protein</fullName>
    </recommendedName>
</protein>
<dbReference type="InterPro" id="IPR002156">
    <property type="entry name" value="RNaseH_domain"/>
</dbReference>
<dbReference type="Pfam" id="PF13456">
    <property type="entry name" value="RVT_3"/>
    <property type="match status" value="1"/>
</dbReference>
<gene>
    <name evidence="3" type="ORF">DCAR_0935547</name>
</gene>
<sequence>MGNNPSYVWRSIIETQGVIKQGCRKKIDSWYWLLEDKGQFSVRSCYRILRGEEVCVDRMLWKKIWKLQLPGKVINLVWRAARNVLPTTVALQGKQVNIDVNCEWCKGAAETAVHVLFECSFAREIRETVGLYSRVLTGGNDSVKEVLKQAFTTATNEQCALIGVICWCLWFRRNKWVWEKINSSVFGIKSMALNMLQEWKKAQEETCKSGTGVHVHTRQWCPPPEGWIKINIDASCRQDSEYVGVGCVVRNERGEFLRARTTLVQGRSYAREAEALSLKEALSWVKTWRTQKCIFESDAKLLVDAIHAGHSNSTFDTIVEDCRELIKHFREVLVMFVLRSANNVAHSLAQAAYSMSGPQEWYHTAPDFILCNLALEGI</sequence>
<dbReference type="InterPro" id="IPR052929">
    <property type="entry name" value="RNase_H-like_EbsB-rel"/>
</dbReference>
<dbReference type="Proteomes" id="UP000077755">
    <property type="component" value="Chromosome 9"/>
</dbReference>
<evidence type="ECO:0008006" key="5">
    <source>
        <dbReference type="Google" id="ProtNLM"/>
    </source>
</evidence>
<feature type="domain" description="RNase H type-1" evidence="1">
    <location>
        <begin position="231"/>
        <end position="352"/>
    </location>
</feature>
<evidence type="ECO:0000259" key="2">
    <source>
        <dbReference type="Pfam" id="PF13966"/>
    </source>
</evidence>
<organism evidence="3 4">
    <name type="scientific">Daucus carota subsp. sativus</name>
    <name type="common">Carrot</name>
    <dbReference type="NCBI Taxonomy" id="79200"/>
    <lineage>
        <taxon>Eukaryota</taxon>
        <taxon>Viridiplantae</taxon>
        <taxon>Streptophyta</taxon>
        <taxon>Embryophyta</taxon>
        <taxon>Tracheophyta</taxon>
        <taxon>Spermatophyta</taxon>
        <taxon>Magnoliopsida</taxon>
        <taxon>eudicotyledons</taxon>
        <taxon>Gunneridae</taxon>
        <taxon>Pentapetalae</taxon>
        <taxon>asterids</taxon>
        <taxon>campanulids</taxon>
        <taxon>Apiales</taxon>
        <taxon>Apiaceae</taxon>
        <taxon>Apioideae</taxon>
        <taxon>Scandiceae</taxon>
        <taxon>Daucinae</taxon>
        <taxon>Daucus</taxon>
        <taxon>Daucus sect. Daucus</taxon>
    </lineage>
</organism>
<proteinExistence type="predicted"/>
<evidence type="ECO:0000259" key="1">
    <source>
        <dbReference type="Pfam" id="PF13456"/>
    </source>
</evidence>
<dbReference type="InterPro" id="IPR026960">
    <property type="entry name" value="RVT-Znf"/>
</dbReference>
<dbReference type="GO" id="GO:0004523">
    <property type="term" value="F:RNA-DNA hybrid ribonuclease activity"/>
    <property type="evidence" value="ECO:0007669"/>
    <property type="project" value="InterPro"/>
</dbReference>
<reference evidence="3" key="2">
    <citation type="submission" date="2022-03" db="EMBL/GenBank/DDBJ databases">
        <title>Draft title - Genomic analysis of global carrot germplasm unveils the trajectory of domestication and the origin of high carotenoid orange carrot.</title>
        <authorList>
            <person name="Iorizzo M."/>
            <person name="Ellison S."/>
            <person name="Senalik D."/>
            <person name="Macko-Podgorni A."/>
            <person name="Grzebelus D."/>
            <person name="Bostan H."/>
            <person name="Rolling W."/>
            <person name="Curaba J."/>
            <person name="Simon P."/>
        </authorList>
    </citation>
    <scope>NUCLEOTIDE SEQUENCE</scope>
    <source>
        <tissue evidence="3">Leaf</tissue>
    </source>
</reference>
<reference evidence="3" key="1">
    <citation type="journal article" date="2016" name="Nat. Genet.">
        <title>A high-quality carrot genome assembly provides new insights into carotenoid accumulation and asterid genome evolution.</title>
        <authorList>
            <person name="Iorizzo M."/>
            <person name="Ellison S."/>
            <person name="Senalik D."/>
            <person name="Zeng P."/>
            <person name="Satapoomin P."/>
            <person name="Huang J."/>
            <person name="Bowman M."/>
            <person name="Iovene M."/>
            <person name="Sanseverino W."/>
            <person name="Cavagnaro P."/>
            <person name="Yildiz M."/>
            <person name="Macko-Podgorni A."/>
            <person name="Moranska E."/>
            <person name="Grzebelus E."/>
            <person name="Grzebelus D."/>
            <person name="Ashrafi H."/>
            <person name="Zheng Z."/>
            <person name="Cheng S."/>
            <person name="Spooner D."/>
            <person name="Van Deynze A."/>
            <person name="Simon P."/>
        </authorList>
    </citation>
    <scope>NUCLEOTIDE SEQUENCE</scope>
    <source>
        <tissue evidence="3">Leaf</tissue>
    </source>
</reference>
<dbReference type="Gene3D" id="3.30.420.10">
    <property type="entry name" value="Ribonuclease H-like superfamily/Ribonuclease H"/>
    <property type="match status" value="1"/>
</dbReference>
<accession>A0AAF1BFL6</accession>
<dbReference type="InterPro" id="IPR036397">
    <property type="entry name" value="RNaseH_sf"/>
</dbReference>
<feature type="domain" description="Reverse transcriptase zinc-binding" evidence="2">
    <location>
        <begin position="40"/>
        <end position="125"/>
    </location>
</feature>
<evidence type="ECO:0000313" key="3">
    <source>
        <dbReference type="EMBL" id="WOH15998.1"/>
    </source>
</evidence>
<dbReference type="EMBL" id="CP093351">
    <property type="protein sequence ID" value="WOH15998.1"/>
    <property type="molecule type" value="Genomic_DNA"/>
</dbReference>
<dbReference type="InterPro" id="IPR044730">
    <property type="entry name" value="RNase_H-like_dom_plant"/>
</dbReference>
<dbReference type="GO" id="GO:0003676">
    <property type="term" value="F:nucleic acid binding"/>
    <property type="evidence" value="ECO:0007669"/>
    <property type="project" value="InterPro"/>
</dbReference>
<dbReference type="PANTHER" id="PTHR47074">
    <property type="entry name" value="BNAC02G40300D PROTEIN"/>
    <property type="match status" value="1"/>
</dbReference>
<dbReference type="AlphaFoldDB" id="A0AAF1BFL6"/>
<keyword evidence="4" id="KW-1185">Reference proteome</keyword>